<evidence type="ECO:0000256" key="1">
    <source>
        <dbReference type="SAM" id="MobiDB-lite"/>
    </source>
</evidence>
<reference evidence="3 4" key="1">
    <citation type="submission" date="2021-01" db="EMBL/GenBank/DDBJ databases">
        <title>Actinoplanes sp. nov. LDG1-01 isolated from lichen.</title>
        <authorList>
            <person name="Saeng-In P."/>
            <person name="Phongsopitanun W."/>
            <person name="Kanchanasin P."/>
            <person name="Yuki M."/>
            <person name="Kudo T."/>
            <person name="Ohkuma M."/>
            <person name="Tanasupawat S."/>
        </authorList>
    </citation>
    <scope>NUCLEOTIDE SEQUENCE [LARGE SCALE GENOMIC DNA]</scope>
    <source>
        <strain evidence="3 4">LDG1-01</strain>
    </source>
</reference>
<feature type="region of interest" description="Disordered" evidence="1">
    <location>
        <begin position="132"/>
        <end position="152"/>
    </location>
</feature>
<evidence type="ECO:0000259" key="2">
    <source>
        <dbReference type="Pfam" id="PF14024"/>
    </source>
</evidence>
<dbReference type="InterPro" id="IPR025334">
    <property type="entry name" value="DUF4240"/>
</dbReference>
<evidence type="ECO:0000313" key="4">
    <source>
        <dbReference type="Proteomes" id="UP000598996"/>
    </source>
</evidence>
<accession>A0ABS1VLP2</accession>
<dbReference type="Pfam" id="PF14024">
    <property type="entry name" value="DUF4240"/>
    <property type="match status" value="1"/>
</dbReference>
<sequence length="170" mass="19271">MDEDRFWAIIGATREEAGSDSARVARLLFRRLRVLGPAEVVEFVRWWERARSRLYSWPVTDAAAVLLGPVDEDDEELERIQDWIISYGRETVDRVARDPDCLAGLVADRGSARADSFEEFLAEAHMVVAGSWPPDYDPDGPDDLVGEQTDLGDPEAVRRRFPRLAALREE</sequence>
<organism evidence="3 4">
    <name type="scientific">Paractinoplanes lichenicola</name>
    <dbReference type="NCBI Taxonomy" id="2802976"/>
    <lineage>
        <taxon>Bacteria</taxon>
        <taxon>Bacillati</taxon>
        <taxon>Actinomycetota</taxon>
        <taxon>Actinomycetes</taxon>
        <taxon>Micromonosporales</taxon>
        <taxon>Micromonosporaceae</taxon>
        <taxon>Paractinoplanes</taxon>
    </lineage>
</organism>
<proteinExistence type="predicted"/>
<dbReference type="RefSeq" id="WP_202992161.1">
    <property type="nucleotide sequence ID" value="NZ_JAENHO010000004.1"/>
</dbReference>
<dbReference type="Proteomes" id="UP000598996">
    <property type="component" value="Unassembled WGS sequence"/>
</dbReference>
<name>A0ABS1VLP2_9ACTN</name>
<protein>
    <submittedName>
        <fullName evidence="3">DUF4240 domain-containing protein</fullName>
    </submittedName>
</protein>
<comment type="caution">
    <text evidence="3">The sequence shown here is derived from an EMBL/GenBank/DDBJ whole genome shotgun (WGS) entry which is preliminary data.</text>
</comment>
<feature type="domain" description="DUF4240" evidence="2">
    <location>
        <begin position="1"/>
        <end position="124"/>
    </location>
</feature>
<feature type="compositionally biased region" description="Acidic residues" evidence="1">
    <location>
        <begin position="136"/>
        <end position="152"/>
    </location>
</feature>
<dbReference type="EMBL" id="JAENHO010000004">
    <property type="protein sequence ID" value="MBL7255647.1"/>
    <property type="molecule type" value="Genomic_DNA"/>
</dbReference>
<gene>
    <name evidence="3" type="ORF">JKJ07_15185</name>
</gene>
<evidence type="ECO:0000313" key="3">
    <source>
        <dbReference type="EMBL" id="MBL7255647.1"/>
    </source>
</evidence>
<keyword evidence="4" id="KW-1185">Reference proteome</keyword>